<organism evidence="2 3">
    <name type="scientific">Stylosanthes scabra</name>
    <dbReference type="NCBI Taxonomy" id="79078"/>
    <lineage>
        <taxon>Eukaryota</taxon>
        <taxon>Viridiplantae</taxon>
        <taxon>Streptophyta</taxon>
        <taxon>Embryophyta</taxon>
        <taxon>Tracheophyta</taxon>
        <taxon>Spermatophyta</taxon>
        <taxon>Magnoliopsida</taxon>
        <taxon>eudicotyledons</taxon>
        <taxon>Gunneridae</taxon>
        <taxon>Pentapetalae</taxon>
        <taxon>rosids</taxon>
        <taxon>fabids</taxon>
        <taxon>Fabales</taxon>
        <taxon>Fabaceae</taxon>
        <taxon>Papilionoideae</taxon>
        <taxon>50 kb inversion clade</taxon>
        <taxon>dalbergioids sensu lato</taxon>
        <taxon>Dalbergieae</taxon>
        <taxon>Pterocarpus clade</taxon>
        <taxon>Stylosanthes</taxon>
    </lineage>
</organism>
<reference evidence="2 3" key="1">
    <citation type="journal article" date="2023" name="Plants (Basel)">
        <title>Bridging the Gap: Combining Genomics and Transcriptomics Approaches to Understand Stylosanthes scabra, an Orphan Legume from the Brazilian Caatinga.</title>
        <authorList>
            <person name="Ferreira-Neto J.R.C."/>
            <person name="da Silva M.D."/>
            <person name="Binneck E."/>
            <person name="de Melo N.F."/>
            <person name="da Silva R.H."/>
            <person name="de Melo A.L.T.M."/>
            <person name="Pandolfi V."/>
            <person name="Bustamante F.O."/>
            <person name="Brasileiro-Vidal A.C."/>
            <person name="Benko-Iseppon A.M."/>
        </authorList>
    </citation>
    <scope>NUCLEOTIDE SEQUENCE [LARGE SCALE GENOMIC DNA]</scope>
    <source>
        <tissue evidence="2">Leaves</tissue>
    </source>
</reference>
<feature type="region of interest" description="Disordered" evidence="1">
    <location>
        <begin position="41"/>
        <end position="72"/>
    </location>
</feature>
<evidence type="ECO:0000313" key="2">
    <source>
        <dbReference type="EMBL" id="MED6144199.1"/>
    </source>
</evidence>
<evidence type="ECO:0000256" key="1">
    <source>
        <dbReference type="SAM" id="MobiDB-lite"/>
    </source>
</evidence>
<evidence type="ECO:0000313" key="3">
    <source>
        <dbReference type="Proteomes" id="UP001341840"/>
    </source>
</evidence>
<sequence length="187" mass="20298">MEKNKKKRKNRALAQPRPPGGATPRSKNSIFLATAATAPLHPSYGAPARLARPRGDVGHIRPKLPSCMARSRPPLGASARLAHPCDGLDGNYNGANSDDEHTKDRISFRLYTCAQRIVPSSSVGCANAKDNNSGVEKSMRKAKKNIGSKNGLEKACKSGDFTKKEECEAEKWSYSHRNGANLDSLER</sequence>
<feature type="region of interest" description="Disordered" evidence="1">
    <location>
        <begin position="1"/>
        <end position="29"/>
    </location>
</feature>
<feature type="compositionally biased region" description="Basic residues" evidence="1">
    <location>
        <begin position="1"/>
        <end position="11"/>
    </location>
</feature>
<feature type="region of interest" description="Disordered" evidence="1">
    <location>
        <begin position="129"/>
        <end position="152"/>
    </location>
</feature>
<dbReference type="EMBL" id="JASCZI010090655">
    <property type="protein sequence ID" value="MED6144199.1"/>
    <property type="molecule type" value="Genomic_DNA"/>
</dbReference>
<gene>
    <name evidence="2" type="ORF">PIB30_013313</name>
</gene>
<accession>A0ABU6T758</accession>
<keyword evidence="3" id="KW-1185">Reference proteome</keyword>
<protein>
    <submittedName>
        <fullName evidence="2">Uncharacterized protein</fullName>
    </submittedName>
</protein>
<proteinExistence type="predicted"/>
<comment type="caution">
    <text evidence="2">The sequence shown here is derived from an EMBL/GenBank/DDBJ whole genome shotgun (WGS) entry which is preliminary data.</text>
</comment>
<name>A0ABU6T758_9FABA</name>
<dbReference type="Proteomes" id="UP001341840">
    <property type="component" value="Unassembled WGS sequence"/>
</dbReference>